<name>A0A4Q7ZUM9_9ACTN</name>
<comment type="caution">
    <text evidence="3">The sequence shown here is derived from an EMBL/GenBank/DDBJ whole genome shotgun (WGS) entry which is preliminary data.</text>
</comment>
<protein>
    <submittedName>
        <fullName evidence="3">Undecaprenyl-diphosphatase</fullName>
    </submittedName>
</protein>
<dbReference type="InterPro" id="IPR036938">
    <property type="entry name" value="PAP2/HPO_sf"/>
</dbReference>
<dbReference type="Proteomes" id="UP000292564">
    <property type="component" value="Unassembled WGS sequence"/>
</dbReference>
<evidence type="ECO:0000313" key="3">
    <source>
        <dbReference type="EMBL" id="RZU54343.1"/>
    </source>
</evidence>
<keyword evidence="1" id="KW-0812">Transmembrane</keyword>
<dbReference type="OrthoDB" id="5289372at2"/>
<evidence type="ECO:0000259" key="2">
    <source>
        <dbReference type="SMART" id="SM00014"/>
    </source>
</evidence>
<dbReference type="AlphaFoldDB" id="A0A4Q7ZUM9"/>
<keyword evidence="1" id="KW-1133">Transmembrane helix</keyword>
<organism evidence="3 4">
    <name type="scientific">Krasilnikovia cinnamomea</name>
    <dbReference type="NCBI Taxonomy" id="349313"/>
    <lineage>
        <taxon>Bacteria</taxon>
        <taxon>Bacillati</taxon>
        <taxon>Actinomycetota</taxon>
        <taxon>Actinomycetes</taxon>
        <taxon>Micromonosporales</taxon>
        <taxon>Micromonosporaceae</taxon>
        <taxon>Krasilnikovia</taxon>
    </lineage>
</organism>
<feature type="transmembrane region" description="Helical" evidence="1">
    <location>
        <begin position="153"/>
        <end position="172"/>
    </location>
</feature>
<keyword evidence="1" id="KW-0472">Membrane</keyword>
<dbReference type="PANTHER" id="PTHR14969:SF13">
    <property type="entry name" value="AT30094P"/>
    <property type="match status" value="1"/>
</dbReference>
<feature type="domain" description="Phosphatidic acid phosphatase type 2/haloperoxidase" evidence="2">
    <location>
        <begin position="112"/>
        <end position="226"/>
    </location>
</feature>
<evidence type="ECO:0000256" key="1">
    <source>
        <dbReference type="SAM" id="Phobius"/>
    </source>
</evidence>
<dbReference type="EMBL" id="SHKY01000001">
    <property type="protein sequence ID" value="RZU54343.1"/>
    <property type="molecule type" value="Genomic_DNA"/>
</dbReference>
<keyword evidence="4" id="KW-1185">Reference proteome</keyword>
<accession>A0A4Q7ZUM9</accession>
<feature type="transmembrane region" description="Helical" evidence="1">
    <location>
        <begin position="212"/>
        <end position="232"/>
    </location>
</feature>
<reference evidence="3 4" key="1">
    <citation type="submission" date="2019-02" db="EMBL/GenBank/DDBJ databases">
        <title>Sequencing the genomes of 1000 actinobacteria strains.</title>
        <authorList>
            <person name="Klenk H.-P."/>
        </authorList>
    </citation>
    <scope>NUCLEOTIDE SEQUENCE [LARGE SCALE GENOMIC DNA]</scope>
    <source>
        <strain evidence="3 4">DSM 45162</strain>
    </source>
</reference>
<dbReference type="Gene3D" id="1.20.144.10">
    <property type="entry name" value="Phosphatidic acid phosphatase type 2/haloperoxidase"/>
    <property type="match status" value="1"/>
</dbReference>
<sequence>MPAHPEPPARSPWRSRRLDPDAGRGLPLTLATASLLLCGPFALLTVLVVSGWGPLLAVDDWVTAGLHGYALRHPAWVHSMAAMSAVFGPNCLRVATAVLVVWLFRRRRRQLAVWAAVTIAAGGLLALAVRLLVRRSRPDLPDPVARVEGYAFPSGHAISAALAAGVFLLILLPSTRGRPGRRVLLCVGAAAVAVLTGVSRVALGVHWSSDVLGGWVLAAVVFAATTAGLTAARARRGRPAVTGTGRRPGRR</sequence>
<feature type="transmembrane region" description="Helical" evidence="1">
    <location>
        <begin position="75"/>
        <end position="104"/>
    </location>
</feature>
<feature type="transmembrane region" description="Helical" evidence="1">
    <location>
        <begin position="184"/>
        <end position="206"/>
    </location>
</feature>
<feature type="transmembrane region" description="Helical" evidence="1">
    <location>
        <begin position="111"/>
        <end position="133"/>
    </location>
</feature>
<feature type="transmembrane region" description="Helical" evidence="1">
    <location>
        <begin position="26"/>
        <end position="55"/>
    </location>
</feature>
<gene>
    <name evidence="3" type="ORF">EV385_6294</name>
</gene>
<dbReference type="PANTHER" id="PTHR14969">
    <property type="entry name" value="SPHINGOSINE-1-PHOSPHATE PHOSPHOHYDROLASE"/>
    <property type="match status" value="1"/>
</dbReference>
<proteinExistence type="predicted"/>
<dbReference type="InterPro" id="IPR000326">
    <property type="entry name" value="PAP2/HPO"/>
</dbReference>
<dbReference type="CDD" id="cd03392">
    <property type="entry name" value="PAP2_like_2"/>
    <property type="match status" value="1"/>
</dbReference>
<dbReference type="RefSeq" id="WP_130512708.1">
    <property type="nucleotide sequence ID" value="NZ_SHKY01000001.1"/>
</dbReference>
<dbReference type="SMART" id="SM00014">
    <property type="entry name" value="acidPPc"/>
    <property type="match status" value="1"/>
</dbReference>
<dbReference type="SUPFAM" id="SSF48317">
    <property type="entry name" value="Acid phosphatase/Vanadium-dependent haloperoxidase"/>
    <property type="match status" value="1"/>
</dbReference>
<evidence type="ECO:0000313" key="4">
    <source>
        <dbReference type="Proteomes" id="UP000292564"/>
    </source>
</evidence>
<dbReference type="Pfam" id="PF01569">
    <property type="entry name" value="PAP2"/>
    <property type="match status" value="1"/>
</dbReference>